<gene>
    <name evidence="1" type="ORF">AVDCRST_MAG50-79</name>
</gene>
<protein>
    <submittedName>
        <fullName evidence="1">Uncharacterized protein</fullName>
    </submittedName>
</protein>
<dbReference type="AlphaFoldDB" id="A0A6J4H1A5"/>
<proteinExistence type="predicted"/>
<evidence type="ECO:0000313" key="1">
    <source>
        <dbReference type="EMBL" id="CAA9212328.1"/>
    </source>
</evidence>
<sequence length="64" mass="7165">MLWLMPIAILFASVVPLVALLVRLKGEVGRTTGELRQCAALRPALVEIGQDARALQEEVRRRIR</sequence>
<reference evidence="1" key="1">
    <citation type="submission" date="2020-02" db="EMBL/GenBank/DDBJ databases">
        <authorList>
            <person name="Meier V. D."/>
        </authorList>
    </citation>
    <scope>NUCLEOTIDE SEQUENCE</scope>
    <source>
        <strain evidence="1">AVDCRST_MAG50</strain>
    </source>
</reference>
<dbReference type="EMBL" id="CADCTF010000009">
    <property type="protein sequence ID" value="CAA9212328.1"/>
    <property type="molecule type" value="Genomic_DNA"/>
</dbReference>
<accession>A0A6J4H1A5</accession>
<organism evidence="1">
    <name type="scientific">uncultured Acidimicrobiales bacterium</name>
    <dbReference type="NCBI Taxonomy" id="310071"/>
    <lineage>
        <taxon>Bacteria</taxon>
        <taxon>Bacillati</taxon>
        <taxon>Actinomycetota</taxon>
        <taxon>Acidimicrobiia</taxon>
        <taxon>Acidimicrobiales</taxon>
        <taxon>environmental samples</taxon>
    </lineage>
</organism>
<name>A0A6J4H1A5_9ACTN</name>